<dbReference type="AlphaFoldDB" id="G2ZWE2"/>
<evidence type="ECO:0000256" key="3">
    <source>
        <dbReference type="ARBA" id="ARBA00023163"/>
    </source>
</evidence>
<dbReference type="SUPFAM" id="SSF46689">
    <property type="entry name" value="Homeodomain-like"/>
    <property type="match status" value="1"/>
</dbReference>
<evidence type="ECO:0000313" key="6">
    <source>
        <dbReference type="EMBL" id="CCA83437.1"/>
    </source>
</evidence>
<dbReference type="GO" id="GO:0000976">
    <property type="term" value="F:transcription cis-regulatory region binding"/>
    <property type="evidence" value="ECO:0007669"/>
    <property type="project" value="TreeGrafter"/>
</dbReference>
<accession>G2ZWE2</accession>
<sequence>MARQARAGAALTRARLIEAAIEVFSERGIRAATPEDVAARAGVTRGAVYGHVSGKPVLVAAIIGGLRRPLE</sequence>
<name>G2ZWE2_9RALS</name>
<dbReference type="PROSITE" id="PS50977">
    <property type="entry name" value="HTH_TETR_2"/>
    <property type="match status" value="1"/>
</dbReference>
<evidence type="ECO:0000259" key="5">
    <source>
        <dbReference type="PROSITE" id="PS50977"/>
    </source>
</evidence>
<dbReference type="Gene3D" id="1.10.357.10">
    <property type="entry name" value="Tetracycline Repressor, domain 2"/>
    <property type="match status" value="1"/>
</dbReference>
<gene>
    <name evidence="6" type="ORF">BDB_mp60604</name>
</gene>
<organism evidence="6">
    <name type="scientific">blood disease bacterium R229</name>
    <dbReference type="NCBI Taxonomy" id="741978"/>
    <lineage>
        <taxon>Bacteria</taxon>
        <taxon>Pseudomonadati</taxon>
        <taxon>Pseudomonadota</taxon>
        <taxon>Betaproteobacteria</taxon>
        <taxon>Burkholderiales</taxon>
        <taxon>Burkholderiaceae</taxon>
        <taxon>Ralstonia</taxon>
        <taxon>Ralstonia solanacearum species complex</taxon>
    </lineage>
</organism>
<keyword evidence="1" id="KW-0805">Transcription regulation</keyword>
<dbReference type="InterPro" id="IPR009057">
    <property type="entry name" value="Homeodomain-like_sf"/>
</dbReference>
<dbReference type="InterPro" id="IPR001647">
    <property type="entry name" value="HTH_TetR"/>
</dbReference>
<protein>
    <submittedName>
        <fullName evidence="6">Putative transcription regulator protein, TetR family</fullName>
    </submittedName>
</protein>
<keyword evidence="3" id="KW-0804">Transcription</keyword>
<reference evidence="6" key="1">
    <citation type="journal article" date="2011" name="PLoS ONE">
        <title>Ralstonia syzygii, the Blood Disease Bacterium and some Asian R. solanacearum strains form a single genomic species despite divergent lifestyles.</title>
        <authorList>
            <person name="Remenant B."/>
            <person name="de Cambiaire J.C."/>
            <person name="Cellier G."/>
            <person name="Jacobs J.M."/>
            <person name="Mangenot S."/>
            <person name="Barbe V."/>
            <person name="Lajus A."/>
            <person name="Vallenet D."/>
            <person name="Medigue C."/>
            <person name="Fegan M."/>
            <person name="Allen C."/>
            <person name="Prior P."/>
        </authorList>
    </citation>
    <scope>NUCLEOTIDE SEQUENCE</scope>
    <source>
        <strain evidence="6">R229</strain>
    </source>
</reference>
<feature type="domain" description="HTH tetR-type" evidence="5">
    <location>
        <begin position="10"/>
        <end position="70"/>
    </location>
</feature>
<dbReference type="GO" id="GO:0003700">
    <property type="term" value="F:DNA-binding transcription factor activity"/>
    <property type="evidence" value="ECO:0007669"/>
    <property type="project" value="TreeGrafter"/>
</dbReference>
<evidence type="ECO:0000256" key="1">
    <source>
        <dbReference type="ARBA" id="ARBA00023015"/>
    </source>
</evidence>
<dbReference type="Pfam" id="PF00440">
    <property type="entry name" value="TetR_N"/>
    <property type="match status" value="1"/>
</dbReference>
<evidence type="ECO:0000256" key="4">
    <source>
        <dbReference type="PROSITE-ProRule" id="PRU00335"/>
    </source>
</evidence>
<dbReference type="InterPro" id="IPR050109">
    <property type="entry name" value="HTH-type_TetR-like_transc_reg"/>
</dbReference>
<reference evidence="6" key="2">
    <citation type="submission" date="2011-04" db="EMBL/GenBank/DDBJ databases">
        <authorList>
            <person name="Genoscope - CEA"/>
        </authorList>
    </citation>
    <scope>NUCLEOTIDE SEQUENCE</scope>
    <source>
        <strain evidence="6">R229</strain>
    </source>
</reference>
<dbReference type="PANTHER" id="PTHR30055">
    <property type="entry name" value="HTH-TYPE TRANSCRIPTIONAL REGULATOR RUTR"/>
    <property type="match status" value="1"/>
</dbReference>
<keyword evidence="2 4" id="KW-0238">DNA-binding</keyword>
<dbReference type="EMBL" id="FR854082">
    <property type="protein sequence ID" value="CCA83437.1"/>
    <property type="molecule type" value="Genomic_DNA"/>
</dbReference>
<dbReference type="PRINTS" id="PR00455">
    <property type="entry name" value="HTHTETR"/>
</dbReference>
<feature type="DNA-binding region" description="H-T-H motif" evidence="4">
    <location>
        <begin position="33"/>
        <end position="52"/>
    </location>
</feature>
<proteinExistence type="predicted"/>
<evidence type="ECO:0000256" key="2">
    <source>
        <dbReference type="ARBA" id="ARBA00023125"/>
    </source>
</evidence>
<dbReference type="PANTHER" id="PTHR30055:SF234">
    <property type="entry name" value="HTH-TYPE TRANSCRIPTIONAL REGULATOR BETI"/>
    <property type="match status" value="1"/>
</dbReference>